<dbReference type="GeneTree" id="ENSGT00940000154339"/>
<dbReference type="PANTHER" id="PTHR24351">
    <property type="entry name" value="RIBOSOMAL PROTEIN S6 KINASE"/>
    <property type="match status" value="1"/>
</dbReference>
<keyword evidence="3" id="KW-0808">Transferase</keyword>
<reference evidence="11" key="1">
    <citation type="submission" date="2025-08" db="UniProtKB">
        <authorList>
            <consortium name="Ensembl"/>
        </authorList>
    </citation>
    <scope>IDENTIFICATION</scope>
</reference>
<dbReference type="SMART" id="SM00220">
    <property type="entry name" value="S_TKc"/>
    <property type="match status" value="1"/>
</dbReference>
<evidence type="ECO:0000256" key="6">
    <source>
        <dbReference type="ARBA" id="ARBA00022840"/>
    </source>
</evidence>
<evidence type="ECO:0000256" key="8">
    <source>
        <dbReference type="SAM" id="MobiDB-lite"/>
    </source>
</evidence>
<keyword evidence="12" id="KW-1185">Reference proteome</keyword>
<dbReference type="InterPro" id="IPR000719">
    <property type="entry name" value="Prot_kinase_dom"/>
</dbReference>
<evidence type="ECO:0000256" key="3">
    <source>
        <dbReference type="ARBA" id="ARBA00022679"/>
    </source>
</evidence>
<proteinExistence type="predicted"/>
<evidence type="ECO:0000256" key="7">
    <source>
        <dbReference type="PROSITE-ProRule" id="PRU10141"/>
    </source>
</evidence>
<feature type="domain" description="Protein kinase" evidence="9">
    <location>
        <begin position="262"/>
        <end position="520"/>
    </location>
</feature>
<name>A0A8C5M7Q8_9ANUR</name>
<reference evidence="11" key="2">
    <citation type="submission" date="2025-09" db="UniProtKB">
        <authorList>
            <consortium name="Ensembl"/>
        </authorList>
    </citation>
    <scope>IDENTIFICATION</scope>
</reference>
<dbReference type="GO" id="GO:0005524">
    <property type="term" value="F:ATP binding"/>
    <property type="evidence" value="ECO:0007669"/>
    <property type="project" value="UniProtKB-UniRule"/>
</dbReference>
<dbReference type="AlphaFoldDB" id="A0A8C5M7Q8"/>
<dbReference type="SMART" id="SM00133">
    <property type="entry name" value="S_TK_X"/>
    <property type="match status" value="1"/>
</dbReference>
<sequence length="585" mass="65131">MAKFFDIFCCFPRRRSRTPSESRSVEHITIHGISDISSDDIFEVTADIPLIEDTQIQHVPPTIGESQMTVAEPEELPVPSEASIYDDHSEPAPVIQKHRVLVIVIEMVKSIPDQSQDGCESLAEKTVSEPEPEPEKMFQPSETPESDDPTEPSPCAVSSVSSVCEEPAETSPLPLLSEACACVVPAEPSPTPEPSEDSACGYAREPSPEIYIPEEAAQDSSSDVEISSGSISRARMDYDDIFDIIAGESNTQSESAMSLQDFNLHKVLGRGSFGKVMLAEFKVTKEMFAIKTIKLAGLRSKSVQSILTERKIFKSISSVRHPFVVNLFASFHTDDRAFFAMEYAAGGSLKARLKSLQSFSEPMARFYTACVVLGLEFLHQKKIIHRDLKPDNIVLDKDGFAKITDFGVSKRGIGFGDRITGVCGTRKYMAPEMAAEKPYTRDVDWWAVGIMLYKMLTGKYPFNGKNDDKLGESIQKDRVRCPWRVSSRASALIKSLLTKDPVKRLGSQKGGQDVKDHLFFTEINWMDLLAKKTQPPFTPCLSGPEDVSNFDPKFTSQAPTLTPPRRRRVRRCHQHAFAKFDWVAE</sequence>
<keyword evidence="4 7" id="KW-0547">Nucleotide-binding</keyword>
<dbReference type="Gene3D" id="3.30.200.20">
    <property type="entry name" value="Phosphorylase Kinase, domain 1"/>
    <property type="match status" value="1"/>
</dbReference>
<dbReference type="PROSITE" id="PS00108">
    <property type="entry name" value="PROTEIN_KINASE_ST"/>
    <property type="match status" value="1"/>
</dbReference>
<dbReference type="PROSITE" id="PS50011">
    <property type="entry name" value="PROTEIN_KINASE_DOM"/>
    <property type="match status" value="1"/>
</dbReference>
<dbReference type="PROSITE" id="PS51285">
    <property type="entry name" value="AGC_KINASE_CTER"/>
    <property type="match status" value="1"/>
</dbReference>
<evidence type="ECO:0000313" key="12">
    <source>
        <dbReference type="Proteomes" id="UP000694569"/>
    </source>
</evidence>
<dbReference type="InterPro" id="IPR011009">
    <property type="entry name" value="Kinase-like_dom_sf"/>
</dbReference>
<feature type="compositionally biased region" description="Basic and acidic residues" evidence="8">
    <location>
        <begin position="122"/>
        <end position="136"/>
    </location>
</feature>
<dbReference type="Proteomes" id="UP000694569">
    <property type="component" value="Unplaced"/>
</dbReference>
<evidence type="ECO:0000256" key="2">
    <source>
        <dbReference type="ARBA" id="ARBA00022553"/>
    </source>
</evidence>
<dbReference type="OrthoDB" id="63267at2759"/>
<dbReference type="InterPro" id="IPR017441">
    <property type="entry name" value="Protein_kinase_ATP_BS"/>
</dbReference>
<evidence type="ECO:0000259" key="9">
    <source>
        <dbReference type="PROSITE" id="PS50011"/>
    </source>
</evidence>
<dbReference type="Gene3D" id="1.10.510.10">
    <property type="entry name" value="Transferase(Phosphotransferase) domain 1"/>
    <property type="match status" value="1"/>
</dbReference>
<evidence type="ECO:0000256" key="5">
    <source>
        <dbReference type="ARBA" id="ARBA00022777"/>
    </source>
</evidence>
<dbReference type="Pfam" id="PF00069">
    <property type="entry name" value="Pkinase"/>
    <property type="match status" value="1"/>
</dbReference>
<dbReference type="FunFam" id="1.10.510.10:FF:000210">
    <property type="entry name" value="Non-specific serine/threonine protein kinase"/>
    <property type="match status" value="1"/>
</dbReference>
<evidence type="ECO:0000256" key="4">
    <source>
        <dbReference type="ARBA" id="ARBA00022741"/>
    </source>
</evidence>
<dbReference type="Ensembl" id="ENSLLET00000009475.1">
    <property type="protein sequence ID" value="ENSLLEP00000009122.1"/>
    <property type="gene ID" value="ENSLLEG00000005822.1"/>
</dbReference>
<accession>A0A8C5M7Q8</accession>
<dbReference type="FunFam" id="3.30.200.20:FF:000474">
    <property type="entry name" value="Serine/threonine-protein kinase N2-like"/>
    <property type="match status" value="1"/>
</dbReference>
<keyword evidence="5" id="KW-0418">Kinase</keyword>
<feature type="region of interest" description="Disordered" evidence="8">
    <location>
        <begin position="113"/>
        <end position="161"/>
    </location>
</feature>
<keyword evidence="1" id="KW-0723">Serine/threonine-protein kinase</keyword>
<protein>
    <recommendedName>
        <fullName evidence="13">Protein kinase domain-containing protein</fullName>
    </recommendedName>
</protein>
<dbReference type="InterPro" id="IPR008271">
    <property type="entry name" value="Ser/Thr_kinase_AS"/>
</dbReference>
<evidence type="ECO:0008006" key="13">
    <source>
        <dbReference type="Google" id="ProtNLM"/>
    </source>
</evidence>
<dbReference type="Pfam" id="PF00433">
    <property type="entry name" value="Pkinase_C"/>
    <property type="match status" value="1"/>
</dbReference>
<dbReference type="GO" id="GO:0004674">
    <property type="term" value="F:protein serine/threonine kinase activity"/>
    <property type="evidence" value="ECO:0007669"/>
    <property type="project" value="UniProtKB-KW"/>
</dbReference>
<evidence type="ECO:0000256" key="1">
    <source>
        <dbReference type="ARBA" id="ARBA00022527"/>
    </source>
</evidence>
<feature type="domain" description="AGC-kinase C-terminal" evidence="10">
    <location>
        <begin position="521"/>
        <end position="585"/>
    </location>
</feature>
<dbReference type="PROSITE" id="PS00107">
    <property type="entry name" value="PROTEIN_KINASE_ATP"/>
    <property type="match status" value="1"/>
</dbReference>
<dbReference type="SUPFAM" id="SSF56112">
    <property type="entry name" value="Protein kinase-like (PK-like)"/>
    <property type="match status" value="1"/>
</dbReference>
<dbReference type="InterPro" id="IPR017892">
    <property type="entry name" value="Pkinase_C"/>
</dbReference>
<evidence type="ECO:0000259" key="10">
    <source>
        <dbReference type="PROSITE" id="PS51285"/>
    </source>
</evidence>
<organism evidence="11 12">
    <name type="scientific">Leptobrachium leishanense</name>
    <name type="common">Leishan spiny toad</name>
    <dbReference type="NCBI Taxonomy" id="445787"/>
    <lineage>
        <taxon>Eukaryota</taxon>
        <taxon>Metazoa</taxon>
        <taxon>Chordata</taxon>
        <taxon>Craniata</taxon>
        <taxon>Vertebrata</taxon>
        <taxon>Euteleostomi</taxon>
        <taxon>Amphibia</taxon>
        <taxon>Batrachia</taxon>
        <taxon>Anura</taxon>
        <taxon>Pelobatoidea</taxon>
        <taxon>Megophryidae</taxon>
        <taxon>Leptobrachium</taxon>
    </lineage>
</organism>
<evidence type="ECO:0000313" key="11">
    <source>
        <dbReference type="Ensembl" id="ENSLLEP00000009122.1"/>
    </source>
</evidence>
<dbReference type="InterPro" id="IPR000961">
    <property type="entry name" value="AGC-kinase_C"/>
</dbReference>
<keyword evidence="6 7" id="KW-0067">ATP-binding</keyword>
<feature type="binding site" evidence="7">
    <location>
        <position position="291"/>
    </location>
    <ligand>
        <name>ATP</name>
        <dbReference type="ChEBI" id="CHEBI:30616"/>
    </ligand>
</feature>
<keyword evidence="2" id="KW-0597">Phosphoprotein</keyword>